<dbReference type="OrthoDB" id="6437071at2759"/>
<evidence type="ECO:0000256" key="1">
    <source>
        <dbReference type="SAM" id="SignalP"/>
    </source>
</evidence>
<gene>
    <name evidence="3" type="primary">nrf-6_35</name>
    <name evidence="3" type="ORF">TNCT_380671</name>
</gene>
<organism evidence="3 4">
    <name type="scientific">Trichonephila clavata</name>
    <name type="common">Joro spider</name>
    <name type="synonym">Nephila clavata</name>
    <dbReference type="NCBI Taxonomy" id="2740835"/>
    <lineage>
        <taxon>Eukaryota</taxon>
        <taxon>Metazoa</taxon>
        <taxon>Ecdysozoa</taxon>
        <taxon>Arthropoda</taxon>
        <taxon>Chelicerata</taxon>
        <taxon>Arachnida</taxon>
        <taxon>Araneae</taxon>
        <taxon>Araneomorphae</taxon>
        <taxon>Entelegynae</taxon>
        <taxon>Araneoidea</taxon>
        <taxon>Nephilidae</taxon>
        <taxon>Trichonephila</taxon>
    </lineage>
</organism>
<evidence type="ECO:0000259" key="2">
    <source>
        <dbReference type="Pfam" id="PF20146"/>
    </source>
</evidence>
<name>A0A8X6J286_TRICU</name>
<feature type="signal peptide" evidence="1">
    <location>
        <begin position="1"/>
        <end position="18"/>
    </location>
</feature>
<feature type="non-terminal residue" evidence="3">
    <location>
        <position position="1"/>
    </location>
</feature>
<dbReference type="Pfam" id="PF20146">
    <property type="entry name" value="NRF"/>
    <property type="match status" value="1"/>
</dbReference>
<accession>A0A8X6J286</accession>
<reference evidence="3" key="1">
    <citation type="submission" date="2020-07" db="EMBL/GenBank/DDBJ databases">
        <title>Multicomponent nature underlies the extraordinary mechanical properties of spider dragline silk.</title>
        <authorList>
            <person name="Kono N."/>
            <person name="Nakamura H."/>
            <person name="Mori M."/>
            <person name="Yoshida Y."/>
            <person name="Ohtoshi R."/>
            <person name="Malay A.D."/>
            <person name="Moran D.A.P."/>
            <person name="Tomita M."/>
            <person name="Numata K."/>
            <person name="Arakawa K."/>
        </authorList>
    </citation>
    <scope>NUCLEOTIDE SEQUENCE</scope>
</reference>
<feature type="chain" id="PRO_5036455215" evidence="1">
    <location>
        <begin position="19"/>
        <end position="169"/>
    </location>
</feature>
<protein>
    <submittedName>
        <fullName evidence="3">Nose resistant to fluoxetine protein 6</fullName>
    </submittedName>
</protein>
<keyword evidence="4" id="KW-1185">Reference proteome</keyword>
<dbReference type="AlphaFoldDB" id="A0A8X6J286"/>
<proteinExistence type="predicted"/>
<evidence type="ECO:0000313" key="4">
    <source>
        <dbReference type="Proteomes" id="UP000887116"/>
    </source>
</evidence>
<feature type="domain" description="Nose resistant-to-fluoxetine protein N-terminal" evidence="2">
    <location>
        <begin position="72"/>
        <end position="149"/>
    </location>
</feature>
<sequence>MLVCIGFILLTLSTQTNADLWKLPNIPENRTDVLESWIKLDTTVKGATKSLIKYLMPMIIESSGKLNLSSECVKECFQLFSGLRSLKKWAFSFVDSTGKSLDGALSGTLTSLGEFDQCLETVVPDPKKKDRILFEGQYCLVEFRFRVPPKKKRYNFYDRVTELENFTGT</sequence>
<keyword evidence="1" id="KW-0732">Signal</keyword>
<dbReference type="InterPro" id="IPR006621">
    <property type="entry name" value="Nose-resist-to-fluoxetine_N"/>
</dbReference>
<evidence type="ECO:0000313" key="3">
    <source>
        <dbReference type="EMBL" id="GFR16800.1"/>
    </source>
</evidence>
<dbReference type="Proteomes" id="UP000887116">
    <property type="component" value="Unassembled WGS sequence"/>
</dbReference>
<dbReference type="EMBL" id="BMAO01037304">
    <property type="protein sequence ID" value="GFR16800.1"/>
    <property type="molecule type" value="Genomic_DNA"/>
</dbReference>
<comment type="caution">
    <text evidence="3">The sequence shown here is derived from an EMBL/GenBank/DDBJ whole genome shotgun (WGS) entry which is preliminary data.</text>
</comment>